<dbReference type="CDD" id="cd02947">
    <property type="entry name" value="TRX_family"/>
    <property type="match status" value="1"/>
</dbReference>
<dbReference type="Gene3D" id="3.40.30.10">
    <property type="entry name" value="Glutaredoxin"/>
    <property type="match status" value="1"/>
</dbReference>
<dbReference type="InterPro" id="IPR013766">
    <property type="entry name" value="Thioredoxin_domain"/>
</dbReference>
<accession>A0ABU6BH26</accession>
<evidence type="ECO:0000259" key="1">
    <source>
        <dbReference type="Pfam" id="PF00085"/>
    </source>
</evidence>
<comment type="caution">
    <text evidence="2">The sequence shown here is derived from an EMBL/GenBank/DDBJ whole genome shotgun (WGS) entry which is preliminary data.</text>
</comment>
<evidence type="ECO:0000313" key="2">
    <source>
        <dbReference type="EMBL" id="MEB3751236.1"/>
    </source>
</evidence>
<keyword evidence="3" id="KW-1185">Reference proteome</keyword>
<sequence length="112" mass="12955">MVDEGGKRVNAIDRNELRKTIENEPLLALYLYTPLCGTCQLARRMLVIIEQLFPTLPFYETDINYIPEQAVEWQISSVPCLLLFVDGAMADKWYAFPSVTDLYEQLQARLPR</sequence>
<name>A0ABU6BH26_9BACL</name>
<dbReference type="SUPFAM" id="SSF52833">
    <property type="entry name" value="Thioredoxin-like"/>
    <property type="match status" value="1"/>
</dbReference>
<protein>
    <recommendedName>
        <fullName evidence="1">Thioredoxin domain-containing protein</fullName>
    </recommendedName>
</protein>
<proteinExistence type="predicted"/>
<evidence type="ECO:0000313" key="3">
    <source>
        <dbReference type="Proteomes" id="UP000029267"/>
    </source>
</evidence>
<dbReference type="EMBL" id="JPYA02000002">
    <property type="protein sequence ID" value="MEB3751236.1"/>
    <property type="molecule type" value="Genomic_DNA"/>
</dbReference>
<feature type="domain" description="Thioredoxin" evidence="1">
    <location>
        <begin position="13"/>
        <end position="95"/>
    </location>
</feature>
<reference evidence="2 3" key="1">
    <citation type="journal article" date="2014" name="Genome Announc.">
        <title>Draft Genome Sequence of Geobacillus icigianus Strain G1w1T Isolated from Hot Springs in the Valley of Geysers, Kamchatka (Russian Federation).</title>
        <authorList>
            <person name="Bryanskaya A.V."/>
            <person name="Rozanov A.S."/>
            <person name="Logacheva M.D."/>
            <person name="Kotenko A.V."/>
            <person name="Peltek S.E."/>
        </authorList>
    </citation>
    <scope>NUCLEOTIDE SEQUENCE [LARGE SCALE GENOMIC DNA]</scope>
    <source>
        <strain evidence="2 3">G1w1</strain>
    </source>
</reference>
<gene>
    <name evidence="2" type="ORF">EP10_002077</name>
</gene>
<organism evidence="2 3">
    <name type="scientific">Geobacillus icigianus</name>
    <dbReference type="NCBI Taxonomy" id="1430331"/>
    <lineage>
        <taxon>Bacteria</taxon>
        <taxon>Bacillati</taxon>
        <taxon>Bacillota</taxon>
        <taxon>Bacilli</taxon>
        <taxon>Bacillales</taxon>
        <taxon>Anoxybacillaceae</taxon>
        <taxon>Geobacillus</taxon>
    </lineage>
</organism>
<dbReference type="InterPro" id="IPR036249">
    <property type="entry name" value="Thioredoxin-like_sf"/>
</dbReference>
<dbReference type="Pfam" id="PF00085">
    <property type="entry name" value="Thioredoxin"/>
    <property type="match status" value="1"/>
</dbReference>
<dbReference type="Proteomes" id="UP000029267">
    <property type="component" value="Unassembled WGS sequence"/>
</dbReference>